<dbReference type="OrthoDB" id="1700726at2759"/>
<protein>
    <submittedName>
        <fullName evidence="3">Probable acyl-activating enzyme 16, chloroplastic isoform X1</fullName>
    </submittedName>
</protein>
<dbReference type="RefSeq" id="XP_010247392.1">
    <property type="nucleotide sequence ID" value="XM_010249090.1"/>
</dbReference>
<dbReference type="InterPro" id="IPR020845">
    <property type="entry name" value="AMP-binding_CS"/>
</dbReference>
<dbReference type="AlphaFoldDB" id="A0A1U7ZGV7"/>
<dbReference type="Gene3D" id="2.30.38.10">
    <property type="entry name" value="Luciferase, Domain 3"/>
    <property type="match status" value="1"/>
</dbReference>
<dbReference type="InterPro" id="IPR042099">
    <property type="entry name" value="ANL_N_sf"/>
</dbReference>
<dbReference type="Pfam" id="PF23562">
    <property type="entry name" value="AMP-binding_C_3"/>
    <property type="match status" value="1"/>
</dbReference>
<dbReference type="InParanoid" id="A0A1U7ZGV7"/>
<evidence type="ECO:0000259" key="1">
    <source>
        <dbReference type="Pfam" id="PF00501"/>
    </source>
</evidence>
<dbReference type="SUPFAM" id="SSF56801">
    <property type="entry name" value="Acetyl-CoA synthetase-like"/>
    <property type="match status" value="1"/>
</dbReference>
<dbReference type="FunCoup" id="A0A1U7ZGV7">
    <property type="interactions" value="678"/>
</dbReference>
<name>A0A1U7ZGV7_NELNU</name>
<accession>A0A1U7ZGV7</accession>
<proteinExistence type="predicted"/>
<dbReference type="eggNOG" id="KOG1256">
    <property type="taxonomic scope" value="Eukaryota"/>
</dbReference>
<dbReference type="Proteomes" id="UP000189703">
    <property type="component" value="Unplaced"/>
</dbReference>
<dbReference type="Pfam" id="PF00501">
    <property type="entry name" value="AMP-binding"/>
    <property type="match status" value="1"/>
</dbReference>
<dbReference type="Gene3D" id="3.40.50.12780">
    <property type="entry name" value="N-terminal domain of ligase-like"/>
    <property type="match status" value="1"/>
</dbReference>
<dbReference type="InterPro" id="IPR045851">
    <property type="entry name" value="AMP-bd_C_sf"/>
</dbReference>
<dbReference type="STRING" id="4432.A0A1U7ZGV7"/>
<dbReference type="Gene3D" id="3.30.300.30">
    <property type="match status" value="1"/>
</dbReference>
<reference evidence="3" key="1">
    <citation type="submission" date="2025-08" db="UniProtKB">
        <authorList>
            <consortium name="RefSeq"/>
        </authorList>
    </citation>
    <scope>IDENTIFICATION</scope>
</reference>
<sequence>MTMISVSPTLVLNSPDARKVFGFFLSRRQAGTSRIFQKRRSSGRCSRLARRPVVCCESNPEPEEPRVRRCSPLLESVLLSGETILYSGDWKAVPDIWKSSAERYGGLIALVDPYHDPPSELTYKQLEQEILNFAEGLRVIGIKPDEKVALFADNSCRWLIADQGIMAIGAINVVRGTRSSTEELLQIYNHSESTALIMDNPDFFKRIAEGFSSKAVIRSVILLWGEKSCLSNYVIEGLTIFNYNEIIDLGRESRRVLLETNKGGLHIYETISSDDTATLVYTSGTTGAPKGVMLSHQNLLHQIKNLWNIVPAEAGDKFLSMLPPWHTYERAAEYFTFTCGVQQVYTNVKNLKEDLRRYQPHYLISVPLIYETLYSGIQKQISTSSIARKVIAVALIRISLLYMESKRIYEGKVLTRNQKPHPLIFLMVDWFWARITATILWPLHILGMKLVYSKIHSAIGISKAGISGGASLPLHVDRFFEAIGVKLQNGYGLTESSPVVAARQPTYNVLGSVGHPLRHTEVKIVDSETGEVLPAGSKGIVKVRGPQVMKGYYKNPSATTQVLDEEGWLCTGDIGWIAPSHSIGRSRNCGGVLVLEGRGKDTIVLVTGENVEPSELEESAIRSSLIQQIVVIGQDQRRLGALIVPNKEEILEAAKKRSILDADASELSKEKMITLLHEEVRTWTSHCSFQIGPILLVEEPFTIENGLMTPTMKIRRDRVIARYSDQIAELYH</sequence>
<dbReference type="PANTHER" id="PTHR43813">
    <property type="entry name" value="ACYL-ACTIVATING ENZYME 16, CHLOROPLASTIC-RELATED"/>
    <property type="match status" value="1"/>
</dbReference>
<gene>
    <name evidence="3" type="primary">LOC104590423</name>
</gene>
<dbReference type="PROSITE" id="PS00455">
    <property type="entry name" value="AMP_BINDING"/>
    <property type="match status" value="1"/>
</dbReference>
<dbReference type="Gene3D" id="3.40.50.980">
    <property type="match status" value="1"/>
</dbReference>
<organism evidence="2 3">
    <name type="scientific">Nelumbo nucifera</name>
    <name type="common">Sacred lotus</name>
    <dbReference type="NCBI Taxonomy" id="4432"/>
    <lineage>
        <taxon>Eukaryota</taxon>
        <taxon>Viridiplantae</taxon>
        <taxon>Streptophyta</taxon>
        <taxon>Embryophyta</taxon>
        <taxon>Tracheophyta</taxon>
        <taxon>Spermatophyta</taxon>
        <taxon>Magnoliopsida</taxon>
        <taxon>Proteales</taxon>
        <taxon>Nelumbonaceae</taxon>
        <taxon>Nelumbo</taxon>
    </lineage>
</organism>
<dbReference type="InterPro" id="IPR000873">
    <property type="entry name" value="AMP-dep_synth/lig_dom"/>
</dbReference>
<dbReference type="OMA" id="MEAKRIY"/>
<keyword evidence="2" id="KW-1185">Reference proteome</keyword>
<feature type="domain" description="AMP-dependent synthetase/ligase" evidence="1">
    <location>
        <begin position="99"/>
        <end position="553"/>
    </location>
</feature>
<evidence type="ECO:0000313" key="3">
    <source>
        <dbReference type="RefSeq" id="XP_010247392.1"/>
    </source>
</evidence>
<dbReference type="KEGG" id="nnu:104590423"/>
<dbReference type="PANTHER" id="PTHR43813:SF1">
    <property type="entry name" value="ACYL-ACTIVATING ENZYME 16, CHLOROPLASTIC-RELATED"/>
    <property type="match status" value="1"/>
</dbReference>
<dbReference type="GeneID" id="104590423"/>
<dbReference type="InterPro" id="IPR052987">
    <property type="entry name" value="Chloroplast_AMP-bd_Enzymes"/>
</dbReference>
<evidence type="ECO:0000313" key="2">
    <source>
        <dbReference type="Proteomes" id="UP000189703"/>
    </source>
</evidence>